<dbReference type="Gene3D" id="2.60.40.1120">
    <property type="entry name" value="Carboxypeptidase-like, regulatory domain"/>
    <property type="match status" value="1"/>
</dbReference>
<dbReference type="InterPro" id="IPR008969">
    <property type="entry name" value="CarboxyPept-like_regulatory"/>
</dbReference>
<evidence type="ECO:0000256" key="4">
    <source>
        <dbReference type="ARBA" id="ARBA00022692"/>
    </source>
</evidence>
<dbReference type="InterPro" id="IPR023996">
    <property type="entry name" value="TonB-dep_OMP_SusC/RagA"/>
</dbReference>
<evidence type="ECO:0000256" key="1">
    <source>
        <dbReference type="ARBA" id="ARBA00004571"/>
    </source>
</evidence>
<evidence type="ECO:0000256" key="6">
    <source>
        <dbReference type="ARBA" id="ARBA00023237"/>
    </source>
</evidence>
<keyword evidence="5 7" id="KW-0472">Membrane</keyword>
<evidence type="ECO:0000256" key="3">
    <source>
        <dbReference type="ARBA" id="ARBA00022452"/>
    </source>
</evidence>
<name>A0ABP8ZMY1_9FLAO</name>
<evidence type="ECO:0000313" key="10">
    <source>
        <dbReference type="Proteomes" id="UP001500141"/>
    </source>
</evidence>
<dbReference type="NCBIfam" id="TIGR04057">
    <property type="entry name" value="SusC_RagA_signa"/>
    <property type="match status" value="1"/>
</dbReference>
<comment type="caution">
    <text evidence="9">The sequence shown here is derived from an EMBL/GenBank/DDBJ whole genome shotgun (WGS) entry which is preliminary data.</text>
</comment>
<dbReference type="InterPro" id="IPR023997">
    <property type="entry name" value="TonB-dep_OMP_SusC/RagA_CS"/>
</dbReference>
<keyword evidence="3 7" id="KW-1134">Transmembrane beta strand</keyword>
<dbReference type="Gene3D" id="2.170.130.10">
    <property type="entry name" value="TonB-dependent receptor, plug domain"/>
    <property type="match status" value="1"/>
</dbReference>
<dbReference type="InterPro" id="IPR037066">
    <property type="entry name" value="Plug_dom_sf"/>
</dbReference>
<evidence type="ECO:0000256" key="2">
    <source>
        <dbReference type="ARBA" id="ARBA00022448"/>
    </source>
</evidence>
<dbReference type="Gene3D" id="2.40.170.20">
    <property type="entry name" value="TonB-dependent receptor, beta-barrel domain"/>
    <property type="match status" value="1"/>
</dbReference>
<dbReference type="NCBIfam" id="TIGR04056">
    <property type="entry name" value="OMP_RagA_SusC"/>
    <property type="match status" value="1"/>
</dbReference>
<evidence type="ECO:0000313" key="9">
    <source>
        <dbReference type="EMBL" id="GAA4761025.1"/>
    </source>
</evidence>
<dbReference type="InterPro" id="IPR039426">
    <property type="entry name" value="TonB-dep_rcpt-like"/>
</dbReference>
<dbReference type="InterPro" id="IPR012910">
    <property type="entry name" value="Plug_dom"/>
</dbReference>
<reference evidence="10" key="1">
    <citation type="journal article" date="2019" name="Int. J. Syst. Evol. Microbiol.">
        <title>The Global Catalogue of Microorganisms (GCM) 10K type strain sequencing project: providing services to taxonomists for standard genome sequencing and annotation.</title>
        <authorList>
            <consortium name="The Broad Institute Genomics Platform"/>
            <consortium name="The Broad Institute Genome Sequencing Center for Infectious Disease"/>
            <person name="Wu L."/>
            <person name="Ma J."/>
        </authorList>
    </citation>
    <scope>NUCLEOTIDE SEQUENCE [LARGE SCALE GENOMIC DNA]</scope>
    <source>
        <strain evidence="10">JCM 18198</strain>
    </source>
</reference>
<dbReference type="Pfam" id="PF07715">
    <property type="entry name" value="Plug"/>
    <property type="match status" value="1"/>
</dbReference>
<accession>A0ABP8ZMY1</accession>
<comment type="similarity">
    <text evidence="7">Belongs to the TonB-dependent receptor family.</text>
</comment>
<feature type="domain" description="TonB-dependent receptor plug" evidence="8">
    <location>
        <begin position="127"/>
        <end position="232"/>
    </location>
</feature>
<dbReference type="Pfam" id="PF13715">
    <property type="entry name" value="CarbopepD_reg_2"/>
    <property type="match status" value="1"/>
</dbReference>
<comment type="subcellular location">
    <subcellularLocation>
        <location evidence="1 7">Cell outer membrane</location>
        <topology evidence="1 7">Multi-pass membrane protein</topology>
    </subcellularLocation>
</comment>
<organism evidence="9 10">
    <name type="scientific">Flavobacterium hankyongi</name>
    <dbReference type="NCBI Taxonomy" id="1176532"/>
    <lineage>
        <taxon>Bacteria</taxon>
        <taxon>Pseudomonadati</taxon>
        <taxon>Bacteroidota</taxon>
        <taxon>Flavobacteriia</taxon>
        <taxon>Flavobacteriales</taxon>
        <taxon>Flavobacteriaceae</taxon>
        <taxon>Flavobacterium</taxon>
    </lineage>
</organism>
<keyword evidence="9" id="KW-0675">Receptor</keyword>
<protein>
    <submittedName>
        <fullName evidence="9">TonB-dependent receptor</fullName>
    </submittedName>
</protein>
<keyword evidence="6 7" id="KW-0998">Cell outer membrane</keyword>
<gene>
    <name evidence="9" type="ORF">GCM10023230_07520</name>
</gene>
<dbReference type="RefSeq" id="WP_264544077.1">
    <property type="nucleotide sequence ID" value="NZ_BAABIP010000007.1"/>
</dbReference>
<dbReference type="SUPFAM" id="SSF56935">
    <property type="entry name" value="Porins"/>
    <property type="match status" value="1"/>
</dbReference>
<evidence type="ECO:0000259" key="8">
    <source>
        <dbReference type="Pfam" id="PF07715"/>
    </source>
</evidence>
<sequence length="1045" mass="115856">MKRKLKILNRLRLALVLFTFFNLIFINSAIAQEKIKITGIVSDATNKETIPGANIVEKGSTNNASTDVSGKFTITVNDPNAILMVSFLGYTTKEVSLNGKKNIAIELNSETQALKDIVVVGYGTIKKSDATGTVSTISSKDVTSRNTTGVLEAIQGSVPGVQISSNSGRLGDGYKLTIRGNNSISGGNPLYVVDGAFVDDISYLNPQDIDRMDILKDASSSAIYGSRGSNGVVIITTKSGSTSKKSFNVNFETSFGTKEVARLPEMMDGQKWFYYHQSAFLATVNGGNYATTTPAQIATAVGGPNNQVFLKRVANNQTFDWYDAVLKSGIQQNNYLNISGKSEGGIAYNLGVGIQKETGNLENESIDKYTLKAGFNHKINEKFTTGVNLTIAKTNEQLGSDVAMRDAFRLNPFLSPYAIDANGNEIIGQLTDVPGKLFFPNGAAAIDKTSTYNPLLEIQNSTDEIKKWRLLGNLFFEYSPTKWMSFKTSYSGNYFNAKRGRAWGIKTNVGVANQNLPSSSLLNNDGYNQTWDNQINIKKVLNKHSFNFLALQSINTNVFESSNISSRLQPFDTQYYNNGFAPQSTYNLGTGYSKKTLSSFALRLNYAFNNKYLLTVSNRWDGSSVLSPGNKWDYFPSAALAWKLNEESFLENSKIISNLKARVSYGFTGNDNVNAYTTMFTLNQQTYYDFNNTIANGGISASLPNKDLTWEKTREINTGLDFGFFNNRVTGSIDVYDRLSEKLIFQQKLPLETGWGVTYSNVGSVSNKGVEVLLTTKIIQKENISWDATVSFTKNKNKLESIYNQSEVSDIGNNLHIGHSLNSYYNYVFDGIWQESERALALTYGQTPGQAKVKDLNNDGKIDAKNDRTIIGDSDPDWVGTFNTSLRIKNFDLSISAFTNQGVLAYSQFHENFTDMQDRGRQRLDIADWYIPVNGAGIQPQNSNSYPMPRNEGAYWNTAGNDQGQKMGYYRDASFIKVKNITLGYNLDANLLSKLKIKNCRIYANVLNPFVITEYEGYDPEWATAPFTTGRVSSITYQLGFSFNF</sequence>
<keyword evidence="4 7" id="KW-0812">Transmembrane</keyword>
<evidence type="ECO:0000256" key="5">
    <source>
        <dbReference type="ARBA" id="ARBA00023136"/>
    </source>
</evidence>
<keyword evidence="10" id="KW-1185">Reference proteome</keyword>
<proteinExistence type="inferred from homology"/>
<dbReference type="InterPro" id="IPR036942">
    <property type="entry name" value="Beta-barrel_TonB_sf"/>
</dbReference>
<keyword evidence="2 7" id="KW-0813">Transport</keyword>
<dbReference type="SUPFAM" id="SSF49464">
    <property type="entry name" value="Carboxypeptidase regulatory domain-like"/>
    <property type="match status" value="1"/>
</dbReference>
<evidence type="ECO:0000256" key="7">
    <source>
        <dbReference type="PROSITE-ProRule" id="PRU01360"/>
    </source>
</evidence>
<dbReference type="Proteomes" id="UP001500141">
    <property type="component" value="Unassembled WGS sequence"/>
</dbReference>
<dbReference type="PROSITE" id="PS52016">
    <property type="entry name" value="TONB_DEPENDENT_REC_3"/>
    <property type="match status" value="1"/>
</dbReference>
<dbReference type="EMBL" id="BAABIP010000007">
    <property type="protein sequence ID" value="GAA4761025.1"/>
    <property type="molecule type" value="Genomic_DNA"/>
</dbReference>